<evidence type="ECO:0000313" key="2">
    <source>
        <dbReference type="Proteomes" id="UP000306420"/>
    </source>
</evidence>
<dbReference type="OrthoDB" id="2155895at2"/>
<proteinExistence type="predicted"/>
<gene>
    <name evidence="1" type="ORF">FEZ33_05035</name>
</gene>
<organism evidence="1 2">
    <name type="scientific">Ruoffia tabacinasalis</name>
    <dbReference type="NCBI Taxonomy" id="87458"/>
    <lineage>
        <taxon>Bacteria</taxon>
        <taxon>Bacillati</taxon>
        <taxon>Bacillota</taxon>
        <taxon>Bacilli</taxon>
        <taxon>Lactobacillales</taxon>
        <taxon>Aerococcaceae</taxon>
        <taxon>Ruoffia</taxon>
    </lineage>
</organism>
<protein>
    <submittedName>
        <fullName evidence="1">Dihydrolipoamide dehydrogenase</fullName>
    </submittedName>
</protein>
<dbReference type="EMBL" id="VBSP01000013">
    <property type="protein sequence ID" value="TLQ41626.1"/>
    <property type="molecule type" value="Genomic_DNA"/>
</dbReference>
<dbReference type="Proteomes" id="UP000306420">
    <property type="component" value="Unassembled WGS sequence"/>
</dbReference>
<comment type="caution">
    <text evidence="1">The sequence shown here is derived from an EMBL/GenBank/DDBJ whole genome shotgun (WGS) entry which is preliminary data.</text>
</comment>
<dbReference type="RefSeq" id="WP_138404314.1">
    <property type="nucleotide sequence ID" value="NZ_VBSP01000013.1"/>
</dbReference>
<accession>A0A5R9DXU5</accession>
<reference evidence="1 2" key="1">
    <citation type="submission" date="2019-05" db="EMBL/GenBank/DDBJ databases">
        <title>The metagenome of a microbial culture collection derived from dairy environment covers the genomic content of the human microbiome.</title>
        <authorList>
            <person name="Roder T."/>
            <person name="Wuthrich D."/>
            <person name="Sattari Z."/>
            <person name="Von Ah U."/>
            <person name="Bar C."/>
            <person name="Ronchi F."/>
            <person name="Macpherson A.J."/>
            <person name="Ganal-Vonarburg S.C."/>
            <person name="Bruggmann R."/>
            <person name="Vergeres G."/>
        </authorList>
    </citation>
    <scope>NUCLEOTIDE SEQUENCE [LARGE SCALE GENOMIC DNA]</scope>
    <source>
        <strain evidence="1 2">FAM 24227</strain>
    </source>
</reference>
<dbReference type="AlphaFoldDB" id="A0A5R9DXU5"/>
<evidence type="ECO:0000313" key="1">
    <source>
        <dbReference type="EMBL" id="TLQ41626.1"/>
    </source>
</evidence>
<sequence length="183" mass="21303">MKKQKYTRKDWPTEWTGINPRAMKVYRKYVNREFPGYCGTYTAAVLAHYVIQKDYEKELSMDDLIIGLKPRIDGRFWYKGTYPWDLIGGLKALFEDVDYKPRWHLISNPIVTKELSQAKPYPVIVGTTKAFGSKYGNHWLLVYAFGYNNAGQLFYKAYDNHGKINAVIPASQTMAAVWLERKD</sequence>
<name>A0A5R9DXU5_9LACT</name>